<dbReference type="PROSITE" id="PS50937">
    <property type="entry name" value="HTH_MERR_2"/>
    <property type="match status" value="1"/>
</dbReference>
<sequence length="131" mass="15486">MNAYSIKQASKKTGLTEDSIRYYEKIGLLPYAKRKRNGHRIYDEEDIELMDLIICLKKTGMSLNEMKNILQYPVKYKLSSVPELKRTLLEYKEKVMNQIHDLQRIVEFIDSKLENDETLFRPQKNKGNKNA</sequence>
<protein>
    <submittedName>
        <fullName evidence="3">HTH-type transcriptional regulator AdhR</fullName>
    </submittedName>
</protein>
<dbReference type="PANTHER" id="PTHR30204:SF83">
    <property type="entry name" value="TRANSCRIPTIONAL REGULATOR, MERR FAMILY"/>
    <property type="match status" value="1"/>
</dbReference>
<keyword evidence="4" id="KW-1185">Reference proteome</keyword>
<evidence type="ECO:0000259" key="2">
    <source>
        <dbReference type="PROSITE" id="PS50937"/>
    </source>
</evidence>
<dbReference type="SMART" id="SM00422">
    <property type="entry name" value="HTH_MERR"/>
    <property type="match status" value="1"/>
</dbReference>
<dbReference type="EMBL" id="CP043404">
    <property type="protein sequence ID" value="QEK62909.1"/>
    <property type="molecule type" value="Genomic_DNA"/>
</dbReference>
<evidence type="ECO:0000313" key="4">
    <source>
        <dbReference type="Proteomes" id="UP000325032"/>
    </source>
</evidence>
<reference evidence="3 4" key="1">
    <citation type="journal article" date="2018" name="Plant Biotechnol. Rep.">
        <title>Diversity and antifungal activity of endophytic bacteria associated with Panax ginseng seedlings.</title>
        <authorList>
            <person name="Park J.M."/>
            <person name="Hong C.E."/>
            <person name="Jo S.H."/>
        </authorList>
    </citation>
    <scope>NUCLEOTIDE SEQUENCE [LARGE SCALE GENOMIC DNA]</scope>
    <source>
        <strain evidence="3 4">PgKB20</strain>
    </source>
</reference>
<name>A0A5C0WE41_BACIA</name>
<dbReference type="Pfam" id="PF13411">
    <property type="entry name" value="MerR_1"/>
    <property type="match status" value="1"/>
</dbReference>
<dbReference type="AlphaFoldDB" id="A0A5C0WE41"/>
<dbReference type="GeneID" id="61767890"/>
<feature type="domain" description="HTH merR-type" evidence="2">
    <location>
        <begin position="3"/>
        <end position="72"/>
    </location>
</feature>
<dbReference type="CDD" id="cd01109">
    <property type="entry name" value="HTH_YyaN"/>
    <property type="match status" value="1"/>
</dbReference>
<dbReference type="InterPro" id="IPR000551">
    <property type="entry name" value="MerR-type_HTH_dom"/>
</dbReference>
<dbReference type="InterPro" id="IPR047057">
    <property type="entry name" value="MerR_fam"/>
</dbReference>
<evidence type="ECO:0000256" key="1">
    <source>
        <dbReference type="ARBA" id="ARBA00023125"/>
    </source>
</evidence>
<accession>A0A5C0WE41</accession>
<organism evidence="3 4">
    <name type="scientific">Bacillus safensis</name>
    <dbReference type="NCBI Taxonomy" id="561879"/>
    <lineage>
        <taxon>Bacteria</taxon>
        <taxon>Bacillati</taxon>
        <taxon>Bacillota</taxon>
        <taxon>Bacilli</taxon>
        <taxon>Bacillales</taxon>
        <taxon>Bacillaceae</taxon>
        <taxon>Bacillus</taxon>
    </lineage>
</organism>
<evidence type="ECO:0000313" key="3">
    <source>
        <dbReference type="EMBL" id="QEK62909.1"/>
    </source>
</evidence>
<dbReference type="Proteomes" id="UP000325032">
    <property type="component" value="Chromosome"/>
</dbReference>
<dbReference type="GO" id="GO:0003677">
    <property type="term" value="F:DNA binding"/>
    <property type="evidence" value="ECO:0007669"/>
    <property type="project" value="UniProtKB-KW"/>
</dbReference>
<gene>
    <name evidence="3" type="primary">adhR_2</name>
    <name evidence="3" type="ORF">FX981_01108</name>
</gene>
<dbReference type="RefSeq" id="WP_034622917.1">
    <property type="nucleotide sequence ID" value="NZ_CP043404.1"/>
</dbReference>
<proteinExistence type="predicted"/>
<dbReference type="SUPFAM" id="SSF46955">
    <property type="entry name" value="Putative DNA-binding domain"/>
    <property type="match status" value="1"/>
</dbReference>
<keyword evidence="1" id="KW-0238">DNA-binding</keyword>
<dbReference type="InterPro" id="IPR009061">
    <property type="entry name" value="DNA-bd_dom_put_sf"/>
</dbReference>
<dbReference type="PANTHER" id="PTHR30204">
    <property type="entry name" value="REDOX-CYCLING DRUG-SENSING TRANSCRIPTIONAL ACTIVATOR SOXR"/>
    <property type="match status" value="1"/>
</dbReference>
<dbReference type="GO" id="GO:0003700">
    <property type="term" value="F:DNA-binding transcription factor activity"/>
    <property type="evidence" value="ECO:0007669"/>
    <property type="project" value="InterPro"/>
</dbReference>
<dbReference type="Gene3D" id="1.10.1660.10">
    <property type="match status" value="1"/>
</dbReference>